<dbReference type="SUPFAM" id="SSF51011">
    <property type="entry name" value="Glycosyl hydrolase domain"/>
    <property type="match status" value="1"/>
</dbReference>
<proteinExistence type="inferred from homology"/>
<evidence type="ECO:0000256" key="1">
    <source>
        <dbReference type="ARBA" id="ARBA00000548"/>
    </source>
</evidence>
<dbReference type="InterPro" id="IPR012850">
    <property type="entry name" value="A-amylase_bs_C"/>
</dbReference>
<dbReference type="GO" id="GO:0005975">
    <property type="term" value="P:carbohydrate metabolic process"/>
    <property type="evidence" value="ECO:0007669"/>
    <property type="project" value="InterPro"/>
</dbReference>
<dbReference type="InterPro" id="IPR002912">
    <property type="entry name" value="ACT_dom"/>
</dbReference>
<dbReference type="InterPro" id="IPR006046">
    <property type="entry name" value="Alpha_amylase"/>
</dbReference>
<dbReference type="InterPro" id="IPR013780">
    <property type="entry name" value="Glyco_hydro_b"/>
</dbReference>
<evidence type="ECO:0000313" key="12">
    <source>
        <dbReference type="Proteomes" id="UP000612055"/>
    </source>
</evidence>
<dbReference type="AlphaFoldDB" id="A0A835YH36"/>
<evidence type="ECO:0000256" key="6">
    <source>
        <dbReference type="ARBA" id="ARBA00023277"/>
    </source>
</evidence>
<dbReference type="CDD" id="cd11314">
    <property type="entry name" value="AmyAc_arch_bac_plant_AmyA"/>
    <property type="match status" value="1"/>
</dbReference>
<dbReference type="Gene3D" id="2.60.40.1180">
    <property type="entry name" value="Golgi alpha-mannosidase II"/>
    <property type="match status" value="1"/>
</dbReference>
<protein>
    <recommendedName>
        <fullName evidence="4 9">Alpha-amylase</fullName>
        <ecNumber evidence="4 9">3.2.1.1</ecNumber>
    </recommendedName>
</protein>
<sequence length="707" mass="77337">MDRPLLSRTSPRMQLGRPQLLPPPCLPIAQLRSAQRRCIGSRPCQPVAALRPGRLVNGRGGLTVARAIDMSNPSPISSLDASEGLEMVFDNKSDAECTVITVEGKDKAHLLMSLTGGLSSAGLTVVSASITSDDGRVLDVFRVQTAEGQKVPETQHQYIRNHVLGVAASSSRSSMPAIYGIVAAAEVERLKPLRGSGAQNDVDALELAAAEMAAAAAELVAIERDILKMRASNADLRSLQPKEAQRTEAAAGLERKMAAIQAVLAARRNMLSVEPEKPKSQAEKLLDTLKPPSPARAAAGAGSGSGYEILLQAFNWESHRHSLYRSLLGKVKELSDVGFTAVWMPPPSDSVSPQGYLPRDLYNLDCAYGSESDLRELIAAFHQHNIKVIADMVINHRCASNQGSDGKWNKFGGRLAWDSSAITSNNPAFGGRGNPKQGDDYAAAPNIDHSQERIRNDITNWMKYLRNSIGFDGWRFDFVRGYLGSYCKQYIDETTPAMAFGEYWDSCEYTDGVLNYNQDAHRQRTVNWCDSTGGTSAAFDFTTKGILQEAVGRREYWRLVDSQGRPPGVMGMWPSRAITFIDNHDTGSTLNHWPFPPRNLPEGYAYILTHPGTPCVFVDHLYQNEGNLRKAILELVAIRRRNGINARSKVTVKKSAADVYACMIDDKVAVKIGPGDWSPNHQGIKVNGKELKSASAGFQYAVWEPQS</sequence>
<dbReference type="GO" id="GO:0005509">
    <property type="term" value="F:calcium ion binding"/>
    <property type="evidence" value="ECO:0007669"/>
    <property type="project" value="InterPro"/>
</dbReference>
<accession>A0A835YH36</accession>
<evidence type="ECO:0000256" key="3">
    <source>
        <dbReference type="ARBA" id="ARBA00008061"/>
    </source>
</evidence>
<gene>
    <name evidence="11" type="ORF">HYH03_004661</name>
</gene>
<dbReference type="SMART" id="SM00810">
    <property type="entry name" value="Alpha-amyl_C2"/>
    <property type="match status" value="1"/>
</dbReference>
<dbReference type="EMBL" id="JAEHOE010000014">
    <property type="protein sequence ID" value="KAG2497509.1"/>
    <property type="molecule type" value="Genomic_DNA"/>
</dbReference>
<dbReference type="SMART" id="SM00642">
    <property type="entry name" value="Aamy"/>
    <property type="match status" value="1"/>
</dbReference>
<dbReference type="EC" id="3.2.1.1" evidence="4 9"/>
<keyword evidence="12" id="KW-1185">Reference proteome</keyword>
<dbReference type="InterPro" id="IPR006047">
    <property type="entry name" value="GH13_cat_dom"/>
</dbReference>
<evidence type="ECO:0000256" key="8">
    <source>
        <dbReference type="RuleBase" id="RU003615"/>
    </source>
</evidence>
<comment type="caution">
    <text evidence="11">The sequence shown here is derived from an EMBL/GenBank/DDBJ whole genome shotgun (WGS) entry which is preliminary data.</text>
</comment>
<name>A0A835YH36_9CHLO</name>
<keyword evidence="6 9" id="KW-0119">Carbohydrate metabolism</keyword>
<evidence type="ECO:0000256" key="5">
    <source>
        <dbReference type="ARBA" id="ARBA00022801"/>
    </source>
</evidence>
<dbReference type="PRINTS" id="PR00110">
    <property type="entry name" value="ALPHAAMYLASE"/>
</dbReference>
<evidence type="ECO:0000256" key="2">
    <source>
        <dbReference type="ARBA" id="ARBA00001913"/>
    </source>
</evidence>
<keyword evidence="5 9" id="KW-0378">Hydrolase</keyword>
<dbReference type="OrthoDB" id="550577at2759"/>
<dbReference type="Gene3D" id="3.20.20.80">
    <property type="entry name" value="Glycosidases"/>
    <property type="match status" value="1"/>
</dbReference>
<dbReference type="SUPFAM" id="SSF55021">
    <property type="entry name" value="ACT-like"/>
    <property type="match status" value="1"/>
</dbReference>
<evidence type="ECO:0000313" key="11">
    <source>
        <dbReference type="EMBL" id="KAG2497509.1"/>
    </source>
</evidence>
<evidence type="ECO:0000256" key="4">
    <source>
        <dbReference type="ARBA" id="ARBA00012595"/>
    </source>
</evidence>
<dbReference type="Proteomes" id="UP000612055">
    <property type="component" value="Unassembled WGS sequence"/>
</dbReference>
<feature type="domain" description="ACT" evidence="10">
    <location>
        <begin position="99"/>
        <end position="175"/>
    </location>
</feature>
<keyword evidence="7 9" id="KW-0326">Glycosidase</keyword>
<comment type="cofactor">
    <cofactor evidence="2">
        <name>Ca(2+)</name>
        <dbReference type="ChEBI" id="CHEBI:29108"/>
    </cofactor>
</comment>
<evidence type="ECO:0000256" key="9">
    <source>
        <dbReference type="RuleBase" id="RU361134"/>
    </source>
</evidence>
<dbReference type="CDD" id="cd04873">
    <property type="entry name" value="ACT_UUR-ACR-like"/>
    <property type="match status" value="1"/>
</dbReference>
<evidence type="ECO:0000259" key="10">
    <source>
        <dbReference type="PROSITE" id="PS51671"/>
    </source>
</evidence>
<dbReference type="GO" id="GO:0004556">
    <property type="term" value="F:alpha-amylase activity"/>
    <property type="evidence" value="ECO:0007669"/>
    <property type="project" value="UniProtKB-UniRule"/>
</dbReference>
<dbReference type="Pfam" id="PF07821">
    <property type="entry name" value="Alpha-amyl_C2"/>
    <property type="match status" value="1"/>
</dbReference>
<dbReference type="InterPro" id="IPR017853">
    <property type="entry name" value="GH"/>
</dbReference>
<comment type="similarity">
    <text evidence="3 8">Belongs to the glycosyl hydrolase 13 family.</text>
</comment>
<dbReference type="InterPro" id="IPR045865">
    <property type="entry name" value="ACT-like_dom_sf"/>
</dbReference>
<comment type="catalytic activity">
    <reaction evidence="1 9">
        <text>Endohydrolysis of (1-&gt;4)-alpha-D-glucosidic linkages in polysaccharides containing three or more (1-&gt;4)-alpha-linked D-glucose units.</text>
        <dbReference type="EC" id="3.2.1.1"/>
    </reaction>
</comment>
<organism evidence="11 12">
    <name type="scientific">Edaphochlamys debaryana</name>
    <dbReference type="NCBI Taxonomy" id="47281"/>
    <lineage>
        <taxon>Eukaryota</taxon>
        <taxon>Viridiplantae</taxon>
        <taxon>Chlorophyta</taxon>
        <taxon>core chlorophytes</taxon>
        <taxon>Chlorophyceae</taxon>
        <taxon>CS clade</taxon>
        <taxon>Chlamydomonadales</taxon>
        <taxon>Chlamydomonadales incertae sedis</taxon>
        <taxon>Edaphochlamys</taxon>
    </lineage>
</organism>
<evidence type="ECO:0000256" key="7">
    <source>
        <dbReference type="ARBA" id="ARBA00023295"/>
    </source>
</evidence>
<dbReference type="PANTHER" id="PTHR43447">
    <property type="entry name" value="ALPHA-AMYLASE"/>
    <property type="match status" value="1"/>
</dbReference>
<dbReference type="Pfam" id="PF00128">
    <property type="entry name" value="Alpha-amylase"/>
    <property type="match status" value="1"/>
</dbReference>
<reference evidence="11" key="1">
    <citation type="journal article" date="2020" name="bioRxiv">
        <title>Comparative genomics of Chlamydomonas.</title>
        <authorList>
            <person name="Craig R.J."/>
            <person name="Hasan A.R."/>
            <person name="Ness R.W."/>
            <person name="Keightley P.D."/>
        </authorList>
    </citation>
    <scope>NUCLEOTIDE SEQUENCE</scope>
    <source>
        <strain evidence="11">CCAP 11/70</strain>
    </source>
</reference>
<dbReference type="SUPFAM" id="SSF51445">
    <property type="entry name" value="(Trans)glycosidases"/>
    <property type="match status" value="1"/>
</dbReference>
<dbReference type="PROSITE" id="PS51671">
    <property type="entry name" value="ACT"/>
    <property type="match status" value="1"/>
</dbReference>